<dbReference type="Proteomes" id="UP001219525">
    <property type="component" value="Unassembled WGS sequence"/>
</dbReference>
<gene>
    <name evidence="1" type="ORF">GGX14DRAFT_367765</name>
</gene>
<accession>A0AAD6V8A6</accession>
<name>A0AAD6V8A6_9AGAR</name>
<protein>
    <submittedName>
        <fullName evidence="1">Uncharacterized protein</fullName>
    </submittedName>
</protein>
<dbReference type="AlphaFoldDB" id="A0AAD6V8A6"/>
<proteinExistence type="predicted"/>
<dbReference type="EMBL" id="JARJCW010000042">
    <property type="protein sequence ID" value="KAJ7205712.1"/>
    <property type="molecule type" value="Genomic_DNA"/>
</dbReference>
<comment type="caution">
    <text evidence="1">The sequence shown here is derived from an EMBL/GenBank/DDBJ whole genome shotgun (WGS) entry which is preliminary data.</text>
</comment>
<evidence type="ECO:0000313" key="2">
    <source>
        <dbReference type="Proteomes" id="UP001219525"/>
    </source>
</evidence>
<reference evidence="1" key="1">
    <citation type="submission" date="2023-03" db="EMBL/GenBank/DDBJ databases">
        <title>Massive genome expansion in bonnet fungi (Mycena s.s.) driven by repeated elements and novel gene families across ecological guilds.</title>
        <authorList>
            <consortium name="Lawrence Berkeley National Laboratory"/>
            <person name="Harder C.B."/>
            <person name="Miyauchi S."/>
            <person name="Viragh M."/>
            <person name="Kuo A."/>
            <person name="Thoen E."/>
            <person name="Andreopoulos B."/>
            <person name="Lu D."/>
            <person name="Skrede I."/>
            <person name="Drula E."/>
            <person name="Henrissat B."/>
            <person name="Morin E."/>
            <person name="Kohler A."/>
            <person name="Barry K."/>
            <person name="LaButti K."/>
            <person name="Morin E."/>
            <person name="Salamov A."/>
            <person name="Lipzen A."/>
            <person name="Mereny Z."/>
            <person name="Hegedus B."/>
            <person name="Baldrian P."/>
            <person name="Stursova M."/>
            <person name="Weitz H."/>
            <person name="Taylor A."/>
            <person name="Grigoriev I.V."/>
            <person name="Nagy L.G."/>
            <person name="Martin F."/>
            <person name="Kauserud H."/>
        </authorList>
    </citation>
    <scope>NUCLEOTIDE SEQUENCE</scope>
    <source>
        <strain evidence="1">9144</strain>
    </source>
</reference>
<sequence>MRKIPVIGSTGFLSSYRDALKFILKTTEFIQQGYNQYPEGVFRVARPYRWEFVVCGTKLVKEVANAPEDVLSFHDGFDDVR</sequence>
<organism evidence="1 2">
    <name type="scientific">Mycena pura</name>
    <dbReference type="NCBI Taxonomy" id="153505"/>
    <lineage>
        <taxon>Eukaryota</taxon>
        <taxon>Fungi</taxon>
        <taxon>Dikarya</taxon>
        <taxon>Basidiomycota</taxon>
        <taxon>Agaricomycotina</taxon>
        <taxon>Agaricomycetes</taxon>
        <taxon>Agaricomycetidae</taxon>
        <taxon>Agaricales</taxon>
        <taxon>Marasmiineae</taxon>
        <taxon>Mycenaceae</taxon>
        <taxon>Mycena</taxon>
    </lineage>
</organism>
<evidence type="ECO:0000313" key="1">
    <source>
        <dbReference type="EMBL" id="KAJ7205712.1"/>
    </source>
</evidence>
<keyword evidence="2" id="KW-1185">Reference proteome</keyword>